<dbReference type="PANTHER" id="PTHR14003:SF19">
    <property type="entry name" value="YY2 TRANSCRIPTION FACTOR"/>
    <property type="match status" value="1"/>
</dbReference>
<evidence type="ECO:0000313" key="8">
    <source>
        <dbReference type="EMBL" id="KAG1793424.1"/>
    </source>
</evidence>
<dbReference type="InterPro" id="IPR013087">
    <property type="entry name" value="Znf_C2H2_type"/>
</dbReference>
<evidence type="ECO:0000256" key="3">
    <source>
        <dbReference type="ARBA" id="ARBA00022771"/>
    </source>
</evidence>
<feature type="compositionally biased region" description="Polar residues" evidence="6">
    <location>
        <begin position="27"/>
        <end position="58"/>
    </location>
</feature>
<feature type="region of interest" description="Disordered" evidence="6">
    <location>
        <begin position="162"/>
        <end position="198"/>
    </location>
</feature>
<keyword evidence="3 5" id="KW-0863">Zinc-finger</keyword>
<dbReference type="GO" id="GO:0008270">
    <property type="term" value="F:zinc ion binding"/>
    <property type="evidence" value="ECO:0007669"/>
    <property type="project" value="UniProtKB-KW"/>
</dbReference>
<comment type="caution">
    <text evidence="8">The sequence shown here is derived from an EMBL/GenBank/DDBJ whole genome shotgun (WGS) entry which is preliminary data.</text>
</comment>
<proteinExistence type="predicted"/>
<dbReference type="RefSeq" id="XP_041159849.1">
    <property type="nucleotide sequence ID" value="XM_041310803.1"/>
</dbReference>
<feature type="region of interest" description="Disordered" evidence="6">
    <location>
        <begin position="390"/>
        <end position="422"/>
    </location>
</feature>
<evidence type="ECO:0000259" key="7">
    <source>
        <dbReference type="PROSITE" id="PS50157"/>
    </source>
</evidence>
<dbReference type="GO" id="GO:0000785">
    <property type="term" value="C:chromatin"/>
    <property type="evidence" value="ECO:0007669"/>
    <property type="project" value="TreeGrafter"/>
</dbReference>
<dbReference type="GeneID" id="64604567"/>
<keyword evidence="1" id="KW-0479">Metal-binding</keyword>
<organism evidence="8 9">
    <name type="scientific">Suillus plorans</name>
    <dbReference type="NCBI Taxonomy" id="116603"/>
    <lineage>
        <taxon>Eukaryota</taxon>
        <taxon>Fungi</taxon>
        <taxon>Dikarya</taxon>
        <taxon>Basidiomycota</taxon>
        <taxon>Agaricomycotina</taxon>
        <taxon>Agaricomycetes</taxon>
        <taxon>Agaricomycetidae</taxon>
        <taxon>Boletales</taxon>
        <taxon>Suillineae</taxon>
        <taxon>Suillaceae</taxon>
        <taxon>Suillus</taxon>
    </lineage>
</organism>
<sequence>MESPESQFNQSPGALSTHLPDDDTLVDLNQPNNLDSQHLSTDSNPNSRRVTRSQTTGRPTVRWGKHGRGDPPDTPYRGSSASLKRSFDARAVDDETDVEADQDPTYVPSKLLKMEPTVLIPESSPGSMVEDTPQLKEVTPPFEPSGTPMPGEYTFLDASSSSFTSERRGPRIRTAPPIPVPNLTKKSRGRRVPTAGDDAAVEGEAAEGRKGRVYVCKVEDCGKCFSRGEHLKRHIRSIHTHEKPFDCPHPTCDKRFNRNDNLLQHLRVHKGDNSSQTSVDSVHPATTAESTPDDGSPSAAAQRASSSKTSSTRRAVRPARKTKSAASTPPIHPARLAASRAASRSAPLTLPRTYSLPPLTSLTSSYHGPAAAGFMNNTNIAVSSLRTVMGEEAEETDHEQEETEVSEDEGHHRQTTHSLSDLRSMYNFRNAFSSAPMVPRKDMARGNSVPADEHLDSTPVSAGPGPSSSPSPSSMSREGSDEAHKSTPHSPPTAQPKSNDNC</sequence>
<dbReference type="SMART" id="SM00355">
    <property type="entry name" value="ZnF_C2H2"/>
    <property type="match status" value="2"/>
</dbReference>
<evidence type="ECO:0000256" key="1">
    <source>
        <dbReference type="ARBA" id="ARBA00022723"/>
    </source>
</evidence>
<dbReference type="AlphaFoldDB" id="A0A9P7DHW5"/>
<evidence type="ECO:0000313" key="9">
    <source>
        <dbReference type="Proteomes" id="UP000719766"/>
    </source>
</evidence>
<dbReference type="Gene3D" id="3.30.160.60">
    <property type="entry name" value="Classic Zinc Finger"/>
    <property type="match status" value="2"/>
</dbReference>
<dbReference type="FunFam" id="3.30.160.60:FF:002343">
    <property type="entry name" value="Zinc finger protein 33A"/>
    <property type="match status" value="1"/>
</dbReference>
<dbReference type="Pfam" id="PF00096">
    <property type="entry name" value="zf-C2H2"/>
    <property type="match status" value="2"/>
</dbReference>
<feature type="compositionally biased region" description="Polar residues" evidence="6">
    <location>
        <begin position="1"/>
        <end position="14"/>
    </location>
</feature>
<feature type="region of interest" description="Disordered" evidence="6">
    <location>
        <begin position="437"/>
        <end position="502"/>
    </location>
</feature>
<dbReference type="PROSITE" id="PS00028">
    <property type="entry name" value="ZINC_FINGER_C2H2_1"/>
    <property type="match status" value="2"/>
</dbReference>
<dbReference type="PROSITE" id="PS50157">
    <property type="entry name" value="ZINC_FINGER_C2H2_2"/>
    <property type="match status" value="2"/>
</dbReference>
<evidence type="ECO:0000256" key="2">
    <source>
        <dbReference type="ARBA" id="ARBA00022737"/>
    </source>
</evidence>
<feature type="region of interest" description="Disordered" evidence="6">
    <location>
        <begin position="269"/>
        <end position="344"/>
    </location>
</feature>
<feature type="compositionally biased region" description="Acidic residues" evidence="6">
    <location>
        <begin position="391"/>
        <end position="407"/>
    </location>
</feature>
<feature type="compositionally biased region" description="Low complexity" evidence="6">
    <location>
        <begin position="457"/>
        <end position="477"/>
    </location>
</feature>
<keyword evidence="2" id="KW-0677">Repeat</keyword>
<dbReference type="OrthoDB" id="6365676at2759"/>
<evidence type="ECO:0000256" key="6">
    <source>
        <dbReference type="SAM" id="MobiDB-lite"/>
    </source>
</evidence>
<keyword evidence="9" id="KW-1185">Reference proteome</keyword>
<dbReference type="GO" id="GO:0031519">
    <property type="term" value="C:PcG protein complex"/>
    <property type="evidence" value="ECO:0007669"/>
    <property type="project" value="TreeGrafter"/>
</dbReference>
<dbReference type="InterPro" id="IPR036236">
    <property type="entry name" value="Znf_C2H2_sf"/>
</dbReference>
<dbReference type="GO" id="GO:0005667">
    <property type="term" value="C:transcription regulator complex"/>
    <property type="evidence" value="ECO:0007669"/>
    <property type="project" value="TreeGrafter"/>
</dbReference>
<feature type="domain" description="C2H2-type" evidence="7">
    <location>
        <begin position="214"/>
        <end position="244"/>
    </location>
</feature>
<protein>
    <recommendedName>
        <fullName evidence="7">C2H2-type domain-containing protein</fullName>
    </recommendedName>
</protein>
<dbReference type="EMBL" id="JABBWE010000030">
    <property type="protein sequence ID" value="KAG1793424.1"/>
    <property type="molecule type" value="Genomic_DNA"/>
</dbReference>
<dbReference type="SUPFAM" id="SSF57667">
    <property type="entry name" value="beta-beta-alpha zinc fingers"/>
    <property type="match status" value="1"/>
</dbReference>
<dbReference type="GO" id="GO:0000981">
    <property type="term" value="F:DNA-binding transcription factor activity, RNA polymerase II-specific"/>
    <property type="evidence" value="ECO:0007669"/>
    <property type="project" value="TreeGrafter"/>
</dbReference>
<keyword evidence="4" id="KW-0862">Zinc</keyword>
<dbReference type="Proteomes" id="UP000719766">
    <property type="component" value="Unassembled WGS sequence"/>
</dbReference>
<feature type="domain" description="C2H2-type" evidence="7">
    <location>
        <begin position="245"/>
        <end position="274"/>
    </location>
</feature>
<evidence type="ECO:0000256" key="5">
    <source>
        <dbReference type="PROSITE-ProRule" id="PRU00042"/>
    </source>
</evidence>
<reference evidence="8" key="1">
    <citation type="journal article" date="2020" name="New Phytol.">
        <title>Comparative genomics reveals dynamic genome evolution in host specialist ectomycorrhizal fungi.</title>
        <authorList>
            <person name="Lofgren L.A."/>
            <person name="Nguyen N.H."/>
            <person name="Vilgalys R."/>
            <person name="Ruytinx J."/>
            <person name="Liao H.L."/>
            <person name="Branco S."/>
            <person name="Kuo A."/>
            <person name="LaButti K."/>
            <person name="Lipzen A."/>
            <person name="Andreopoulos W."/>
            <person name="Pangilinan J."/>
            <person name="Riley R."/>
            <person name="Hundley H."/>
            <person name="Na H."/>
            <person name="Barry K."/>
            <person name="Grigoriev I.V."/>
            <person name="Stajich J.E."/>
            <person name="Kennedy P.G."/>
        </authorList>
    </citation>
    <scope>NUCLEOTIDE SEQUENCE</scope>
    <source>
        <strain evidence="8">S12</strain>
    </source>
</reference>
<feature type="compositionally biased region" description="Low complexity" evidence="6">
    <location>
        <begin position="296"/>
        <end position="313"/>
    </location>
</feature>
<dbReference type="PANTHER" id="PTHR14003">
    <property type="entry name" value="TRANSCRIPTIONAL REPRESSOR PROTEIN YY"/>
    <property type="match status" value="1"/>
</dbReference>
<dbReference type="GO" id="GO:0000978">
    <property type="term" value="F:RNA polymerase II cis-regulatory region sequence-specific DNA binding"/>
    <property type="evidence" value="ECO:0007669"/>
    <property type="project" value="TreeGrafter"/>
</dbReference>
<feature type="compositionally biased region" description="Low complexity" evidence="6">
    <location>
        <begin position="333"/>
        <end position="344"/>
    </location>
</feature>
<evidence type="ECO:0000256" key="4">
    <source>
        <dbReference type="ARBA" id="ARBA00022833"/>
    </source>
</evidence>
<name>A0A9P7DHW5_9AGAM</name>
<feature type="region of interest" description="Disordered" evidence="6">
    <location>
        <begin position="1"/>
        <end position="109"/>
    </location>
</feature>
<gene>
    <name evidence="8" type="ORF">HD556DRAFT_506342</name>
</gene>
<accession>A0A9P7DHW5</accession>
<feature type="compositionally biased region" description="Basic residues" evidence="6">
    <location>
        <begin position="314"/>
        <end position="323"/>
    </location>
</feature>